<comment type="subcellular location">
    <subcellularLocation>
        <location evidence="1">Cell inner membrane</location>
        <topology evidence="1">Single-pass membrane protein</topology>
    </subcellularLocation>
</comment>
<evidence type="ECO:0000313" key="9">
    <source>
        <dbReference type="EMBL" id="MFH8134601.1"/>
    </source>
</evidence>
<evidence type="ECO:0000256" key="6">
    <source>
        <dbReference type="ARBA" id="ARBA00022692"/>
    </source>
</evidence>
<evidence type="ECO:0000256" key="4">
    <source>
        <dbReference type="ARBA" id="ARBA00022519"/>
    </source>
</evidence>
<evidence type="ECO:0000313" key="10">
    <source>
        <dbReference type="Proteomes" id="UP001611251"/>
    </source>
</evidence>
<evidence type="ECO:0000256" key="7">
    <source>
        <dbReference type="ARBA" id="ARBA00022989"/>
    </source>
</evidence>
<dbReference type="InterPro" id="IPR000021">
    <property type="entry name" value="Hok/gef_toxin"/>
</dbReference>
<evidence type="ECO:0000256" key="3">
    <source>
        <dbReference type="ARBA" id="ARBA00022475"/>
    </source>
</evidence>
<keyword evidence="4" id="KW-0997">Cell inner membrane</keyword>
<evidence type="ECO:0000256" key="5">
    <source>
        <dbReference type="ARBA" id="ARBA00022649"/>
    </source>
</evidence>
<accession>A0ABW7PZ38</accession>
<sequence length="50" mass="5388">MKQHSAVFIAVILIIAATSVALVMRKDLCEVRIKTGLTDVAVLMACESVK</sequence>
<organism evidence="9 10">
    <name type="scientific">Pantoea osteomyelitidis</name>
    <dbReference type="NCBI Taxonomy" id="3230026"/>
    <lineage>
        <taxon>Bacteria</taxon>
        <taxon>Pseudomonadati</taxon>
        <taxon>Pseudomonadota</taxon>
        <taxon>Gammaproteobacteria</taxon>
        <taxon>Enterobacterales</taxon>
        <taxon>Erwiniaceae</taxon>
        <taxon>Pantoea</taxon>
    </lineage>
</organism>
<dbReference type="EMBL" id="JBGFSN010000004">
    <property type="protein sequence ID" value="MFH8134601.1"/>
    <property type="molecule type" value="Genomic_DNA"/>
</dbReference>
<comment type="similarity">
    <text evidence="2">Belongs to the Hok/Gef family.</text>
</comment>
<evidence type="ECO:0000256" key="8">
    <source>
        <dbReference type="ARBA" id="ARBA00023136"/>
    </source>
</evidence>
<keyword evidence="6" id="KW-0812">Transmembrane</keyword>
<gene>
    <name evidence="9" type="ORF">ABU178_10515</name>
</gene>
<dbReference type="Proteomes" id="UP001611251">
    <property type="component" value="Unassembled WGS sequence"/>
</dbReference>
<name>A0ABW7PZ38_9GAMM</name>
<comment type="caution">
    <text evidence="9">The sequence shown here is derived from an EMBL/GenBank/DDBJ whole genome shotgun (WGS) entry which is preliminary data.</text>
</comment>
<keyword evidence="10" id="KW-1185">Reference proteome</keyword>
<proteinExistence type="inferred from homology"/>
<protein>
    <submittedName>
        <fullName evidence="9">Hok/Gef family protein</fullName>
    </submittedName>
</protein>
<reference evidence="9 10" key="1">
    <citation type="submission" date="2024-08" db="EMBL/GenBank/DDBJ databases">
        <title>Pantoea ronii - a newly identified human opportunistic pathogen.</title>
        <authorList>
            <person name="Keidar-Friedman D."/>
            <person name="Sorek N."/>
            <person name="Leshin-Carmel D."/>
            <person name="Tsur A."/>
            <person name="Amsalem M."/>
            <person name="Tolkach D."/>
            <person name="Brosh-Nissimov T."/>
        </authorList>
    </citation>
    <scope>NUCLEOTIDE SEQUENCE [LARGE SCALE GENOMIC DNA]</scope>
    <source>
        <strain evidence="9 10">AA23256</strain>
    </source>
</reference>
<dbReference type="Pfam" id="PF01848">
    <property type="entry name" value="HOK_GEF"/>
    <property type="match status" value="1"/>
</dbReference>
<keyword evidence="5" id="KW-1277">Toxin-antitoxin system</keyword>
<evidence type="ECO:0000256" key="2">
    <source>
        <dbReference type="ARBA" id="ARBA00008629"/>
    </source>
</evidence>
<evidence type="ECO:0000256" key="1">
    <source>
        <dbReference type="ARBA" id="ARBA00004377"/>
    </source>
</evidence>
<dbReference type="RefSeq" id="WP_397214546.1">
    <property type="nucleotide sequence ID" value="NZ_JBGFSN010000004.1"/>
</dbReference>
<keyword evidence="3" id="KW-1003">Cell membrane</keyword>
<keyword evidence="8" id="KW-0472">Membrane</keyword>
<keyword evidence="7" id="KW-1133">Transmembrane helix</keyword>